<comment type="caution">
    <text evidence="1">The sequence shown here is derived from an EMBL/GenBank/DDBJ whole genome shotgun (WGS) entry which is preliminary data.</text>
</comment>
<name>A0A834SBR1_9FABA</name>
<sequence length="37" mass="4040">MWLALPLSPFRRLVVRGPYACRLLTKATPSICVGPVG</sequence>
<dbReference type="EMBL" id="JAAIUW010000186">
    <property type="protein sequence ID" value="KAF7800740.1"/>
    <property type="molecule type" value="Genomic_DNA"/>
</dbReference>
<keyword evidence="2" id="KW-1185">Reference proteome</keyword>
<evidence type="ECO:0000313" key="1">
    <source>
        <dbReference type="EMBL" id="KAF7800740.1"/>
    </source>
</evidence>
<reference evidence="1" key="1">
    <citation type="submission" date="2020-09" db="EMBL/GenBank/DDBJ databases">
        <title>Genome-Enabled Discovery of Anthraquinone Biosynthesis in Senna tora.</title>
        <authorList>
            <person name="Kang S.-H."/>
            <person name="Pandey R.P."/>
            <person name="Lee C.-M."/>
            <person name="Sim J.-S."/>
            <person name="Jeong J.-T."/>
            <person name="Choi B.-S."/>
            <person name="Jung M."/>
            <person name="Ginzburg D."/>
            <person name="Zhao K."/>
            <person name="Won S.Y."/>
            <person name="Oh T.-J."/>
            <person name="Yu Y."/>
            <person name="Kim N.-H."/>
            <person name="Lee O.R."/>
            <person name="Lee T.-H."/>
            <person name="Bashyal P."/>
            <person name="Kim T.-S."/>
            <person name="Lee W.-H."/>
            <person name="Kawkins C."/>
            <person name="Kim C.-K."/>
            <person name="Kim J.S."/>
            <person name="Ahn B.O."/>
            <person name="Rhee S.Y."/>
            <person name="Sohng J.K."/>
        </authorList>
    </citation>
    <scope>NUCLEOTIDE SEQUENCE</scope>
    <source>
        <tissue evidence="1">Leaf</tissue>
    </source>
</reference>
<proteinExistence type="predicted"/>
<evidence type="ECO:0000313" key="2">
    <source>
        <dbReference type="Proteomes" id="UP000634136"/>
    </source>
</evidence>
<dbReference type="AlphaFoldDB" id="A0A834SBR1"/>
<gene>
    <name evidence="1" type="ORF">G2W53_044906</name>
</gene>
<dbReference type="Proteomes" id="UP000634136">
    <property type="component" value="Unassembled WGS sequence"/>
</dbReference>
<organism evidence="1 2">
    <name type="scientific">Senna tora</name>
    <dbReference type="NCBI Taxonomy" id="362788"/>
    <lineage>
        <taxon>Eukaryota</taxon>
        <taxon>Viridiplantae</taxon>
        <taxon>Streptophyta</taxon>
        <taxon>Embryophyta</taxon>
        <taxon>Tracheophyta</taxon>
        <taxon>Spermatophyta</taxon>
        <taxon>Magnoliopsida</taxon>
        <taxon>eudicotyledons</taxon>
        <taxon>Gunneridae</taxon>
        <taxon>Pentapetalae</taxon>
        <taxon>rosids</taxon>
        <taxon>fabids</taxon>
        <taxon>Fabales</taxon>
        <taxon>Fabaceae</taxon>
        <taxon>Caesalpinioideae</taxon>
        <taxon>Cassia clade</taxon>
        <taxon>Senna</taxon>
    </lineage>
</organism>
<accession>A0A834SBR1</accession>
<protein>
    <submittedName>
        <fullName evidence="1">Uncharacterized protein</fullName>
    </submittedName>
</protein>